<dbReference type="Gene3D" id="3.90.870.20">
    <property type="entry name" value="Carbamoyltransferase, C-terminal domain"/>
    <property type="match status" value="1"/>
</dbReference>
<feature type="domain" description="Carbamoyltransferase" evidence="2">
    <location>
        <begin position="9"/>
        <end position="79"/>
    </location>
</feature>
<dbReference type="KEGG" id="ole:K0B96_07765"/>
<dbReference type="RefSeq" id="WP_220165760.1">
    <property type="nucleotide sequence ID" value="NZ_CP080507.1"/>
</dbReference>
<dbReference type="CDD" id="cd24098">
    <property type="entry name" value="ASKHA_NBD_TobZ_N"/>
    <property type="match status" value="1"/>
</dbReference>
<organism evidence="4 5">
    <name type="scientific">Horticoccus luteus</name>
    <dbReference type="NCBI Taxonomy" id="2862869"/>
    <lineage>
        <taxon>Bacteria</taxon>
        <taxon>Pseudomonadati</taxon>
        <taxon>Verrucomicrobiota</taxon>
        <taxon>Opitutia</taxon>
        <taxon>Opitutales</taxon>
        <taxon>Opitutaceae</taxon>
        <taxon>Horticoccus</taxon>
    </lineage>
</organism>
<evidence type="ECO:0000256" key="1">
    <source>
        <dbReference type="ARBA" id="ARBA00006129"/>
    </source>
</evidence>
<feature type="domain" description="Carbamoyltransferase" evidence="2">
    <location>
        <begin position="123"/>
        <end position="340"/>
    </location>
</feature>
<keyword evidence="5" id="KW-1185">Reference proteome</keyword>
<reference evidence="4" key="1">
    <citation type="submission" date="2021-08" db="EMBL/GenBank/DDBJ databases">
        <title>Genome of a novel bacterium of the phylum Verrucomicrobia, Oleiharenicola sp. KSB-15.</title>
        <authorList>
            <person name="Chung J.-H."/>
            <person name="Ahn J.-H."/>
            <person name="Yoon Y."/>
            <person name="Kim D.-Y."/>
            <person name="An S.-H."/>
            <person name="Park I."/>
            <person name="Yeon J."/>
        </authorList>
    </citation>
    <scope>NUCLEOTIDE SEQUENCE</scope>
    <source>
        <strain evidence="4">KSB-15</strain>
    </source>
</reference>
<sequence length="595" mass="66350">MSASKREVILGLGGLLGHDANAALLVDGRLISASQEERHTRIKHDGSFPRRAIDECLQMAGLAPADVTDVVFAEKPLQTHLFNLSALPGNAFTRALGRLLPERWPGLYTQPARALLPNARFHYAWHHLTHVAGAFHTSPFQRAAFLCVDGKGEDYSASMGVIDRGELKILFEQTYENGLGMFYTLVTHYLGFLSFGSEYKVMGLAPYGQPTYVEKLSRLFTTDEHGGFRLRFPVRFQWNSLMAALPRIAEVTGVLVRDPKEPVTDAHIDIAASLQQIFENEVLKMARFIRAETGEDHLLFCGGCAQNCVTAGQLRRAKIFRSVFNSPVGGDMGSGFGAALLLAREQFRGTPLAIDARGFYLGSEPGAIPAAAEPWAVPFEGDLFDFVASQLAAGKIVAWVRDRMELGARALGARSILADARQPGMQSRLNLAVKFRESFRPFAPLVLAEHCAEWFDTAEPSDFMQYTAYLAESRRTPQPEHFASLRERLDFPRCEIPSVIHVDYSARLQTIHRDVHPDMHRLLTAFKQQTGIPILINTSFNVSGQPIVRTATEGWDCFLNTDIDLLVLNDRVFRNPFQKTREEKLSWLKQFAKSA</sequence>
<dbReference type="Pfam" id="PF16861">
    <property type="entry name" value="Carbam_trans_C"/>
    <property type="match status" value="1"/>
</dbReference>
<evidence type="ECO:0000259" key="2">
    <source>
        <dbReference type="Pfam" id="PF02543"/>
    </source>
</evidence>
<dbReference type="GO" id="GO:0003824">
    <property type="term" value="F:catalytic activity"/>
    <property type="evidence" value="ECO:0007669"/>
    <property type="project" value="InterPro"/>
</dbReference>
<comment type="similarity">
    <text evidence="1">Belongs to the NodU/CmcH family.</text>
</comment>
<dbReference type="AlphaFoldDB" id="A0A8F9TZA1"/>
<dbReference type="PANTHER" id="PTHR34847">
    <property type="entry name" value="NODULATION PROTEIN U"/>
    <property type="match status" value="1"/>
</dbReference>
<feature type="domain" description="Carbamoyltransferase C-terminal" evidence="3">
    <location>
        <begin position="388"/>
        <end position="573"/>
    </location>
</feature>
<dbReference type="InterPro" id="IPR051338">
    <property type="entry name" value="NodU/CmcH_Carbamoyltrnsfr"/>
</dbReference>
<dbReference type="InterPro" id="IPR003696">
    <property type="entry name" value="Carbtransf_dom"/>
</dbReference>
<proteinExistence type="inferred from homology"/>
<evidence type="ECO:0000313" key="5">
    <source>
        <dbReference type="Proteomes" id="UP000825051"/>
    </source>
</evidence>
<evidence type="ECO:0000313" key="4">
    <source>
        <dbReference type="EMBL" id="QYM80493.1"/>
    </source>
</evidence>
<gene>
    <name evidence="4" type="ORF">K0B96_07765</name>
</gene>
<evidence type="ECO:0000259" key="3">
    <source>
        <dbReference type="Pfam" id="PF16861"/>
    </source>
</evidence>
<dbReference type="Proteomes" id="UP000825051">
    <property type="component" value="Chromosome"/>
</dbReference>
<dbReference type="InterPro" id="IPR031730">
    <property type="entry name" value="Carbam_trans_C"/>
</dbReference>
<dbReference type="InterPro" id="IPR038152">
    <property type="entry name" value="Carbam_trans_C_sf"/>
</dbReference>
<dbReference type="Pfam" id="PF02543">
    <property type="entry name" value="Carbam_trans_N"/>
    <property type="match status" value="2"/>
</dbReference>
<evidence type="ECO:0008006" key="6">
    <source>
        <dbReference type="Google" id="ProtNLM"/>
    </source>
</evidence>
<dbReference type="SUPFAM" id="SSF53067">
    <property type="entry name" value="Actin-like ATPase domain"/>
    <property type="match status" value="1"/>
</dbReference>
<dbReference type="EMBL" id="CP080507">
    <property type="protein sequence ID" value="QYM80493.1"/>
    <property type="molecule type" value="Genomic_DNA"/>
</dbReference>
<accession>A0A8F9TZA1</accession>
<dbReference type="InterPro" id="IPR043129">
    <property type="entry name" value="ATPase_NBD"/>
</dbReference>
<dbReference type="Gene3D" id="3.30.420.40">
    <property type="match status" value="2"/>
</dbReference>
<name>A0A8F9TZA1_9BACT</name>
<protein>
    <recommendedName>
        <fullName evidence="6">Carbamoyltransferase</fullName>
    </recommendedName>
</protein>
<dbReference type="PANTHER" id="PTHR34847:SF1">
    <property type="entry name" value="NODULATION PROTEIN U"/>
    <property type="match status" value="1"/>
</dbReference>